<reference evidence="1 2" key="1">
    <citation type="submission" date="2020-02" db="EMBL/GenBank/DDBJ databases">
        <title>Draft genome sequence of Haematococcus lacustris strain NIES-144.</title>
        <authorList>
            <person name="Morimoto D."/>
            <person name="Nakagawa S."/>
            <person name="Yoshida T."/>
            <person name="Sawayama S."/>
        </authorList>
    </citation>
    <scope>NUCLEOTIDE SEQUENCE [LARGE SCALE GENOMIC DNA]</scope>
    <source>
        <strain evidence="1 2">NIES-144</strain>
    </source>
</reference>
<evidence type="ECO:0000313" key="1">
    <source>
        <dbReference type="EMBL" id="GFH32197.1"/>
    </source>
</evidence>
<name>A0A6A0AK59_HAELA</name>
<protein>
    <submittedName>
        <fullName evidence="1">Uncharacterized protein</fullName>
    </submittedName>
</protein>
<keyword evidence="2" id="KW-1185">Reference proteome</keyword>
<dbReference type="Proteomes" id="UP000485058">
    <property type="component" value="Unassembled WGS sequence"/>
</dbReference>
<proteinExistence type="predicted"/>
<gene>
    <name evidence="1" type="ORF">HaLaN_31378</name>
</gene>
<accession>A0A6A0AK59</accession>
<comment type="caution">
    <text evidence="1">The sequence shown here is derived from an EMBL/GenBank/DDBJ whole genome shotgun (WGS) entry which is preliminary data.</text>
</comment>
<evidence type="ECO:0000313" key="2">
    <source>
        <dbReference type="Proteomes" id="UP000485058"/>
    </source>
</evidence>
<sequence length="63" mass="6820">MAKRARIVAGSCTEQLGQLQSVSFDIGKRSADTRMNGKKRHQGNLLDAHSVLAKLQLQPNSSA</sequence>
<organism evidence="1 2">
    <name type="scientific">Haematococcus lacustris</name>
    <name type="common">Green alga</name>
    <name type="synonym">Haematococcus pluvialis</name>
    <dbReference type="NCBI Taxonomy" id="44745"/>
    <lineage>
        <taxon>Eukaryota</taxon>
        <taxon>Viridiplantae</taxon>
        <taxon>Chlorophyta</taxon>
        <taxon>core chlorophytes</taxon>
        <taxon>Chlorophyceae</taxon>
        <taxon>CS clade</taxon>
        <taxon>Chlamydomonadales</taxon>
        <taxon>Haematococcaceae</taxon>
        <taxon>Haematococcus</taxon>
    </lineage>
</organism>
<dbReference type="EMBL" id="BLLF01006381">
    <property type="protein sequence ID" value="GFH32197.1"/>
    <property type="molecule type" value="Genomic_DNA"/>
</dbReference>
<dbReference type="AlphaFoldDB" id="A0A6A0AK59"/>